<dbReference type="Proteomes" id="UP000295146">
    <property type="component" value="Unassembled WGS sequence"/>
</dbReference>
<dbReference type="Pfam" id="PF00196">
    <property type="entry name" value="GerE"/>
    <property type="match status" value="1"/>
</dbReference>
<reference evidence="8 9" key="1">
    <citation type="submission" date="2019-03" db="EMBL/GenBank/DDBJ databases">
        <title>Genomic Encyclopedia of Type Strains, Phase III (KMG-III): the genomes of soil and plant-associated and newly described type strains.</title>
        <authorList>
            <person name="Whitman W."/>
        </authorList>
    </citation>
    <scope>NUCLEOTIDE SEQUENCE [LARGE SCALE GENOMIC DNA]</scope>
    <source>
        <strain evidence="8 9">VKM Ac-2573</strain>
    </source>
</reference>
<dbReference type="PANTHER" id="PTHR43214:SF24">
    <property type="entry name" value="TRANSCRIPTIONAL REGULATORY PROTEIN NARL-RELATED"/>
    <property type="match status" value="1"/>
</dbReference>
<keyword evidence="3" id="KW-0238">DNA-binding</keyword>
<evidence type="ECO:0000256" key="5">
    <source>
        <dbReference type="PROSITE-ProRule" id="PRU00169"/>
    </source>
</evidence>
<evidence type="ECO:0000256" key="1">
    <source>
        <dbReference type="ARBA" id="ARBA00022553"/>
    </source>
</evidence>
<dbReference type="Pfam" id="PF00072">
    <property type="entry name" value="Response_reg"/>
    <property type="match status" value="1"/>
</dbReference>
<feature type="modified residue" description="4-aspartylphosphate" evidence="5">
    <location>
        <position position="81"/>
    </location>
</feature>
<evidence type="ECO:0000256" key="4">
    <source>
        <dbReference type="ARBA" id="ARBA00023163"/>
    </source>
</evidence>
<sequence length="251" mass="26387">MIVTEGDKHRLCWGSKERFYGGETMRNSITVVVVDGHTLTRYGLVSLVGADADITIVGECGRADEAPALIASSRPDVVVLDVALPDADGLQLARELRDRHSELGIVVLTAQAEDDVLFRALETGVSAFVGKTAPTAEVLCAIRHAAVAASSFTATGLGAALARRTVVMPLAPAVPAVESDITLSPRELEVLSLLSTGLSVPAMATTMFVSLSTAKTYVSRLYEKLGATNRANAIMTAMRLGLIELELGVPA</sequence>
<keyword evidence="1 5" id="KW-0597">Phosphoprotein</keyword>
<proteinExistence type="predicted"/>
<dbReference type="SUPFAM" id="SSF52172">
    <property type="entry name" value="CheY-like"/>
    <property type="match status" value="1"/>
</dbReference>
<protein>
    <submittedName>
        <fullName evidence="8">LuxR family two component transcriptional regulator</fullName>
    </submittedName>
</protein>
<evidence type="ECO:0000313" key="9">
    <source>
        <dbReference type="Proteomes" id="UP000295146"/>
    </source>
</evidence>
<evidence type="ECO:0000256" key="3">
    <source>
        <dbReference type="ARBA" id="ARBA00023125"/>
    </source>
</evidence>
<dbReference type="SUPFAM" id="SSF46894">
    <property type="entry name" value="C-terminal effector domain of the bipartite response regulators"/>
    <property type="match status" value="1"/>
</dbReference>
<dbReference type="Gene3D" id="3.40.50.2300">
    <property type="match status" value="1"/>
</dbReference>
<dbReference type="InterPro" id="IPR016032">
    <property type="entry name" value="Sig_transdc_resp-reg_C-effctor"/>
</dbReference>
<evidence type="ECO:0000313" key="8">
    <source>
        <dbReference type="EMBL" id="TDW66659.1"/>
    </source>
</evidence>
<evidence type="ECO:0000256" key="2">
    <source>
        <dbReference type="ARBA" id="ARBA00023015"/>
    </source>
</evidence>
<dbReference type="CDD" id="cd17535">
    <property type="entry name" value="REC_NarL-like"/>
    <property type="match status" value="1"/>
</dbReference>
<dbReference type="AlphaFoldDB" id="A0A4V3GFF7"/>
<dbReference type="SMART" id="SM00421">
    <property type="entry name" value="HTH_LUXR"/>
    <property type="match status" value="1"/>
</dbReference>
<evidence type="ECO:0000259" key="6">
    <source>
        <dbReference type="PROSITE" id="PS50043"/>
    </source>
</evidence>
<comment type="caution">
    <text evidence="8">The sequence shown here is derived from an EMBL/GenBank/DDBJ whole genome shotgun (WGS) entry which is preliminary data.</text>
</comment>
<name>A0A4V3GFF7_9ACTN</name>
<dbReference type="SMART" id="SM00448">
    <property type="entry name" value="REC"/>
    <property type="match status" value="1"/>
</dbReference>
<keyword evidence="2" id="KW-0805">Transcription regulation</keyword>
<dbReference type="CDD" id="cd06170">
    <property type="entry name" value="LuxR_C_like"/>
    <property type="match status" value="1"/>
</dbReference>
<organism evidence="8 9">
    <name type="scientific">Kribbella pratensis</name>
    <dbReference type="NCBI Taxonomy" id="2512112"/>
    <lineage>
        <taxon>Bacteria</taxon>
        <taxon>Bacillati</taxon>
        <taxon>Actinomycetota</taxon>
        <taxon>Actinomycetes</taxon>
        <taxon>Propionibacteriales</taxon>
        <taxon>Kribbellaceae</taxon>
        <taxon>Kribbella</taxon>
    </lineage>
</organism>
<dbReference type="InterPro" id="IPR058245">
    <property type="entry name" value="NreC/VraR/RcsB-like_REC"/>
</dbReference>
<dbReference type="GO" id="GO:0003677">
    <property type="term" value="F:DNA binding"/>
    <property type="evidence" value="ECO:0007669"/>
    <property type="project" value="UniProtKB-KW"/>
</dbReference>
<dbReference type="EMBL" id="SODP01000003">
    <property type="protein sequence ID" value="TDW66659.1"/>
    <property type="molecule type" value="Genomic_DNA"/>
</dbReference>
<evidence type="ECO:0000259" key="7">
    <source>
        <dbReference type="PROSITE" id="PS50110"/>
    </source>
</evidence>
<dbReference type="PANTHER" id="PTHR43214">
    <property type="entry name" value="TWO-COMPONENT RESPONSE REGULATOR"/>
    <property type="match status" value="1"/>
</dbReference>
<dbReference type="PRINTS" id="PR00038">
    <property type="entry name" value="HTHLUXR"/>
</dbReference>
<dbReference type="GO" id="GO:0006355">
    <property type="term" value="P:regulation of DNA-templated transcription"/>
    <property type="evidence" value="ECO:0007669"/>
    <property type="project" value="InterPro"/>
</dbReference>
<keyword evidence="4" id="KW-0804">Transcription</keyword>
<dbReference type="InterPro" id="IPR001789">
    <property type="entry name" value="Sig_transdc_resp-reg_receiver"/>
</dbReference>
<dbReference type="PROSITE" id="PS50110">
    <property type="entry name" value="RESPONSE_REGULATORY"/>
    <property type="match status" value="1"/>
</dbReference>
<gene>
    <name evidence="8" type="ORF">EV653_6690</name>
</gene>
<feature type="domain" description="HTH luxR-type" evidence="6">
    <location>
        <begin position="176"/>
        <end position="241"/>
    </location>
</feature>
<dbReference type="InterPro" id="IPR000792">
    <property type="entry name" value="Tscrpt_reg_LuxR_C"/>
</dbReference>
<feature type="domain" description="Response regulatory" evidence="7">
    <location>
        <begin position="30"/>
        <end position="146"/>
    </location>
</feature>
<dbReference type="PROSITE" id="PS50043">
    <property type="entry name" value="HTH_LUXR_2"/>
    <property type="match status" value="1"/>
</dbReference>
<dbReference type="InterPro" id="IPR039420">
    <property type="entry name" value="WalR-like"/>
</dbReference>
<accession>A0A4V3GFF7</accession>
<keyword evidence="9" id="KW-1185">Reference proteome</keyword>
<dbReference type="InterPro" id="IPR011006">
    <property type="entry name" value="CheY-like_superfamily"/>
</dbReference>
<dbReference type="GO" id="GO:0000160">
    <property type="term" value="P:phosphorelay signal transduction system"/>
    <property type="evidence" value="ECO:0007669"/>
    <property type="project" value="InterPro"/>
</dbReference>